<evidence type="ECO:0000256" key="3">
    <source>
        <dbReference type="ARBA" id="ARBA00023224"/>
    </source>
</evidence>
<feature type="domain" description="HAMP" evidence="9">
    <location>
        <begin position="206"/>
        <end position="260"/>
    </location>
</feature>
<dbReference type="PROSITE" id="PS50111">
    <property type="entry name" value="CHEMOTAXIS_TRANSDUC_2"/>
    <property type="match status" value="1"/>
</dbReference>
<dbReference type="CDD" id="cd06225">
    <property type="entry name" value="HAMP"/>
    <property type="match status" value="1"/>
</dbReference>
<dbReference type="SMART" id="SM00304">
    <property type="entry name" value="HAMP"/>
    <property type="match status" value="1"/>
</dbReference>
<gene>
    <name evidence="10" type="ORF">HBH39_17015</name>
</gene>
<dbReference type="FunFam" id="1.10.287.950:FF:000001">
    <property type="entry name" value="Methyl-accepting chemotaxis sensory transducer"/>
    <property type="match status" value="1"/>
</dbReference>
<feature type="domain" description="T-SNARE coiled-coil homology" evidence="8">
    <location>
        <begin position="452"/>
        <end position="501"/>
    </location>
</feature>
<dbReference type="CDD" id="cd11386">
    <property type="entry name" value="MCP_signal"/>
    <property type="match status" value="1"/>
</dbReference>
<dbReference type="GO" id="GO:0007165">
    <property type="term" value="P:signal transduction"/>
    <property type="evidence" value="ECO:0007669"/>
    <property type="project" value="UniProtKB-KW"/>
</dbReference>
<keyword evidence="6" id="KW-1133">Transmembrane helix</keyword>
<dbReference type="GO" id="GO:0004888">
    <property type="term" value="F:transmembrane signaling receptor activity"/>
    <property type="evidence" value="ECO:0007669"/>
    <property type="project" value="InterPro"/>
</dbReference>
<dbReference type="SUPFAM" id="SSF58104">
    <property type="entry name" value="Methyl-accepting chemotaxis protein (MCP) signaling domain"/>
    <property type="match status" value="1"/>
</dbReference>
<dbReference type="KEGG" id="saes:HBH39_17015"/>
<keyword evidence="2" id="KW-1003">Cell membrane</keyword>
<keyword evidence="11" id="KW-1185">Reference proteome</keyword>
<dbReference type="Pfam" id="PF00672">
    <property type="entry name" value="HAMP"/>
    <property type="match status" value="1"/>
</dbReference>
<evidence type="ECO:0000256" key="1">
    <source>
        <dbReference type="ARBA" id="ARBA00004429"/>
    </source>
</evidence>
<keyword evidence="6" id="KW-0812">Transmembrane</keyword>
<feature type="transmembrane region" description="Helical" evidence="6">
    <location>
        <begin position="12"/>
        <end position="29"/>
    </location>
</feature>
<dbReference type="InterPro" id="IPR003660">
    <property type="entry name" value="HAMP_dom"/>
</dbReference>
<comment type="subcellular location">
    <subcellularLocation>
        <location evidence="1">Cell inner membrane</location>
        <topology evidence="1">Multi-pass membrane protein</topology>
    </subcellularLocation>
</comment>
<dbReference type="InterPro" id="IPR004090">
    <property type="entry name" value="Chemotax_Me-accpt_rcpt"/>
</dbReference>
<dbReference type="AlphaFoldDB" id="A0A6G9QPD6"/>
<evidence type="ECO:0000259" key="7">
    <source>
        <dbReference type="PROSITE" id="PS50111"/>
    </source>
</evidence>
<dbReference type="Pfam" id="PF00015">
    <property type="entry name" value="MCPsignal"/>
    <property type="match status" value="1"/>
</dbReference>
<evidence type="ECO:0000259" key="8">
    <source>
        <dbReference type="PROSITE" id="PS50192"/>
    </source>
</evidence>
<dbReference type="SMART" id="SM00283">
    <property type="entry name" value="MA"/>
    <property type="match status" value="1"/>
</dbReference>
<feature type="domain" description="Methyl-accepting transducer" evidence="7">
    <location>
        <begin position="265"/>
        <end position="501"/>
    </location>
</feature>
<organism evidence="10 11">
    <name type="scientific">Shewanella aestuarii</name>
    <dbReference type="NCBI Taxonomy" id="1028752"/>
    <lineage>
        <taxon>Bacteria</taxon>
        <taxon>Pseudomonadati</taxon>
        <taxon>Pseudomonadota</taxon>
        <taxon>Gammaproteobacteria</taxon>
        <taxon>Alteromonadales</taxon>
        <taxon>Shewanellaceae</taxon>
        <taxon>Shewanella</taxon>
    </lineage>
</organism>
<accession>A0A6G9QPD6</accession>
<keyword evidence="3 5" id="KW-0807">Transducer</keyword>
<evidence type="ECO:0000313" key="11">
    <source>
        <dbReference type="Proteomes" id="UP000502608"/>
    </source>
</evidence>
<keyword evidence="6" id="KW-0472">Membrane</keyword>
<keyword evidence="2" id="KW-0997">Cell inner membrane</keyword>
<dbReference type="Proteomes" id="UP000502608">
    <property type="component" value="Chromosome"/>
</dbReference>
<dbReference type="EMBL" id="CP050313">
    <property type="protein sequence ID" value="QIR15963.1"/>
    <property type="molecule type" value="Genomic_DNA"/>
</dbReference>
<dbReference type="RefSeq" id="WP_167679819.1">
    <property type="nucleotide sequence ID" value="NZ_CP050313.1"/>
</dbReference>
<evidence type="ECO:0000313" key="10">
    <source>
        <dbReference type="EMBL" id="QIR15963.1"/>
    </source>
</evidence>
<feature type="transmembrane region" description="Helical" evidence="6">
    <location>
        <begin position="186"/>
        <end position="205"/>
    </location>
</feature>
<dbReference type="GO" id="GO:0005886">
    <property type="term" value="C:plasma membrane"/>
    <property type="evidence" value="ECO:0007669"/>
    <property type="project" value="UniProtKB-SubCell"/>
</dbReference>
<dbReference type="InterPro" id="IPR000727">
    <property type="entry name" value="T_SNARE_dom"/>
</dbReference>
<dbReference type="InterPro" id="IPR004089">
    <property type="entry name" value="MCPsignal_dom"/>
</dbReference>
<sequence length="537" mass="58024">MMALSISKKLNISLTALMLLSIFIGFMGFRGISTLENTLVFISTTAWDAADGAMEGTIGIQGQMLGFTEQIKPKSEKNEQDIKDLIASSKEMQDEALGRMKASGLILQDKIRILDGFIADFEKSKQQLQQGIIEQSPNIDKYHYTLIQSGNVLLNYLEELEAAADARVEETASGVNDMIAAIRFQLVFAVIFSVVLGFAIIWLAFKLVITPLRHVTDELKNISEGEGDLSVRLDDKGSDEIAELSRYFNKFVESIHGIIKRVVDSAEQIANSSLNAANKANTSLSVVHKQQDETSHIATSAAQLSSTVDEIARNSAEAAHSAKDAAEGALRCQQSVTVTMALIDQLNNEIAKSSSVIVGLKDDTNSIGSVLGVIGGIAEQTNLLALNAAIEAARAGEQGRGFAVVADEVRSLANRTQESTQDIQQMIEKLQSGAEAAVDAMSSSQSIADKTAEQSHDVKNVLDEVNRLIDQISSMSMQISTATEEQSSVTNEMSHNIENVNHASIEVSESIQVAATDAKRLCDVGLELKELVGRFKV</sequence>
<evidence type="ECO:0000259" key="9">
    <source>
        <dbReference type="PROSITE" id="PS50885"/>
    </source>
</evidence>
<evidence type="ECO:0000256" key="4">
    <source>
        <dbReference type="ARBA" id="ARBA00029447"/>
    </source>
</evidence>
<comment type="similarity">
    <text evidence="4">Belongs to the methyl-accepting chemotaxis (MCP) protein family.</text>
</comment>
<evidence type="ECO:0000256" key="6">
    <source>
        <dbReference type="SAM" id="Phobius"/>
    </source>
</evidence>
<dbReference type="PANTHER" id="PTHR32089:SF112">
    <property type="entry name" value="LYSOZYME-LIKE PROTEIN-RELATED"/>
    <property type="match status" value="1"/>
</dbReference>
<dbReference type="Gene3D" id="1.10.287.950">
    <property type="entry name" value="Methyl-accepting chemotaxis protein"/>
    <property type="match status" value="1"/>
</dbReference>
<evidence type="ECO:0000256" key="2">
    <source>
        <dbReference type="ARBA" id="ARBA00022519"/>
    </source>
</evidence>
<dbReference type="GO" id="GO:0006935">
    <property type="term" value="P:chemotaxis"/>
    <property type="evidence" value="ECO:0007669"/>
    <property type="project" value="InterPro"/>
</dbReference>
<protein>
    <submittedName>
        <fullName evidence="10">Methyl-accepting chemotaxis protein</fullName>
    </submittedName>
</protein>
<evidence type="ECO:0000256" key="5">
    <source>
        <dbReference type="PROSITE-ProRule" id="PRU00284"/>
    </source>
</evidence>
<dbReference type="PRINTS" id="PR00260">
    <property type="entry name" value="CHEMTRNSDUCR"/>
</dbReference>
<name>A0A6G9QPD6_9GAMM</name>
<reference evidence="10 11" key="1">
    <citation type="submission" date="2020-03" db="EMBL/GenBank/DDBJ databases">
        <title>Complete genome sequence of Shewanella sp.</title>
        <authorList>
            <person name="Kim Y.-S."/>
            <person name="Kim S.-J."/>
            <person name="Jung H.-K."/>
            <person name="Kim K.-H."/>
        </authorList>
    </citation>
    <scope>NUCLEOTIDE SEQUENCE [LARGE SCALE GENOMIC DNA]</scope>
    <source>
        <strain evidence="10 11">PN3F2</strain>
    </source>
</reference>
<proteinExistence type="inferred from homology"/>
<dbReference type="PROSITE" id="PS50885">
    <property type="entry name" value="HAMP"/>
    <property type="match status" value="1"/>
</dbReference>
<dbReference type="PANTHER" id="PTHR32089">
    <property type="entry name" value="METHYL-ACCEPTING CHEMOTAXIS PROTEIN MCPB"/>
    <property type="match status" value="1"/>
</dbReference>
<dbReference type="PROSITE" id="PS50192">
    <property type="entry name" value="T_SNARE"/>
    <property type="match status" value="1"/>
</dbReference>